<sequence>MMAKFEPWIPRQFCLRHQTVLNSQAAEVYRLVCRTDFSAPGFCVLNCGSEFTSSQFRQRMLDLTKSLAVIHESTTGNSLGYLSAARFDQQTTTKFHRDGGPEECFLMLGYEPSEVESEIQIADYARCAFDLGISPQNFLTRHNPMFHSGQTLLAPYVTRLSCFAPTDYQIVCINNLAAPFSREQPRWQGTLHTATILSPDDSRRRVINSTMIGPLPLGIAPAISPEQLHGFVVTTEVRRQGYDKRHLSDDQ</sequence>
<evidence type="ECO:0000313" key="1">
    <source>
        <dbReference type="EMBL" id="QDU31216.1"/>
    </source>
</evidence>
<dbReference type="AlphaFoldDB" id="A0A517YLV9"/>
<reference evidence="1 2" key="1">
    <citation type="submission" date="2019-02" db="EMBL/GenBank/DDBJ databases">
        <title>Deep-cultivation of Planctomycetes and their phenomic and genomic characterization uncovers novel biology.</title>
        <authorList>
            <person name="Wiegand S."/>
            <person name="Jogler M."/>
            <person name="Boedeker C."/>
            <person name="Pinto D."/>
            <person name="Vollmers J."/>
            <person name="Rivas-Marin E."/>
            <person name="Kohn T."/>
            <person name="Peeters S.H."/>
            <person name="Heuer A."/>
            <person name="Rast P."/>
            <person name="Oberbeckmann S."/>
            <person name="Bunk B."/>
            <person name="Jeske O."/>
            <person name="Meyerdierks A."/>
            <person name="Storesund J.E."/>
            <person name="Kallscheuer N."/>
            <person name="Luecker S."/>
            <person name="Lage O.M."/>
            <person name="Pohl T."/>
            <person name="Merkel B.J."/>
            <person name="Hornburger P."/>
            <person name="Mueller R.-W."/>
            <person name="Bruemmer F."/>
            <person name="Labrenz M."/>
            <person name="Spormann A.M."/>
            <person name="Op den Camp H."/>
            <person name="Overmann J."/>
            <person name="Amann R."/>
            <person name="Jetten M.S.M."/>
            <person name="Mascher T."/>
            <person name="Medema M.H."/>
            <person name="Devos D.P."/>
            <person name="Kaster A.-K."/>
            <person name="Ovreas L."/>
            <person name="Rohde M."/>
            <person name="Galperin M.Y."/>
            <person name="Jogler C."/>
        </authorList>
    </citation>
    <scope>NUCLEOTIDE SEQUENCE [LARGE SCALE GENOMIC DNA]</scope>
    <source>
        <strain evidence="1 2">ETA_A8</strain>
    </source>
</reference>
<dbReference type="KEGG" id="aagg:ETAA8_63690"/>
<organism evidence="1 2">
    <name type="scientific">Anatilimnocola aggregata</name>
    <dbReference type="NCBI Taxonomy" id="2528021"/>
    <lineage>
        <taxon>Bacteria</taxon>
        <taxon>Pseudomonadati</taxon>
        <taxon>Planctomycetota</taxon>
        <taxon>Planctomycetia</taxon>
        <taxon>Pirellulales</taxon>
        <taxon>Pirellulaceae</taxon>
        <taxon>Anatilimnocola</taxon>
    </lineage>
</organism>
<gene>
    <name evidence="1" type="ORF">ETAA8_63690</name>
</gene>
<proteinExistence type="predicted"/>
<name>A0A517YLV9_9BACT</name>
<dbReference type="EMBL" id="CP036274">
    <property type="protein sequence ID" value="QDU31216.1"/>
    <property type="molecule type" value="Genomic_DNA"/>
</dbReference>
<evidence type="ECO:0000313" key="2">
    <source>
        <dbReference type="Proteomes" id="UP000315017"/>
    </source>
</evidence>
<keyword evidence="2" id="KW-1185">Reference proteome</keyword>
<accession>A0A517YLV9</accession>
<protein>
    <submittedName>
        <fullName evidence="1">Uncharacterized protein</fullName>
    </submittedName>
</protein>
<dbReference type="Proteomes" id="UP000315017">
    <property type="component" value="Chromosome"/>
</dbReference>